<sequence>MECTVRLERESEYRAVENLVRNSFWNVYRPGAMEHYVLHCFRGNPIFIKELGLVLEKDGKLIGYTMYVKSEICLDDGGALPIITLGPICIANEYKRQGCGKILLDASLEKARALGFGGVVMEGNIDFYGKSGFVVAKERGISYADDPEAEYLLCQELKPGYFDGVSGTFADPEGYFVCQNDAEGFASFDAEFPKKEKKRLPGQLFSE</sequence>
<protein>
    <submittedName>
        <fullName evidence="2">Predicted N-acetyltransferase YhbS</fullName>
    </submittedName>
</protein>
<dbReference type="AlphaFoldDB" id="A0A1M4X6P9"/>
<feature type="domain" description="N-acetyltransferase" evidence="1">
    <location>
        <begin position="3"/>
        <end position="158"/>
    </location>
</feature>
<name>A0A1M4X6P9_9FIRM</name>
<organism evidence="2 3">
    <name type="scientific">Schwartzia succinivorans DSM 10502</name>
    <dbReference type="NCBI Taxonomy" id="1123243"/>
    <lineage>
        <taxon>Bacteria</taxon>
        <taxon>Bacillati</taxon>
        <taxon>Bacillota</taxon>
        <taxon>Negativicutes</taxon>
        <taxon>Selenomonadales</taxon>
        <taxon>Selenomonadaceae</taxon>
        <taxon>Schwartzia</taxon>
    </lineage>
</organism>
<dbReference type="STRING" id="1123243.SAMN02745190_01364"/>
<reference evidence="2 3" key="1">
    <citation type="submission" date="2016-11" db="EMBL/GenBank/DDBJ databases">
        <authorList>
            <person name="Jaros S."/>
            <person name="Januszkiewicz K."/>
            <person name="Wedrychowicz H."/>
        </authorList>
    </citation>
    <scope>NUCLEOTIDE SEQUENCE [LARGE SCALE GENOMIC DNA]</scope>
    <source>
        <strain evidence="2 3">DSM 10502</strain>
    </source>
</reference>
<dbReference type="OrthoDB" id="9797178at2"/>
<dbReference type="Proteomes" id="UP000184404">
    <property type="component" value="Unassembled WGS sequence"/>
</dbReference>
<dbReference type="InterPro" id="IPR016181">
    <property type="entry name" value="Acyl_CoA_acyltransferase"/>
</dbReference>
<evidence type="ECO:0000259" key="1">
    <source>
        <dbReference type="PROSITE" id="PS51186"/>
    </source>
</evidence>
<gene>
    <name evidence="2" type="ORF">SAMN02745190_01364</name>
</gene>
<keyword evidence="2" id="KW-0808">Transferase</keyword>
<dbReference type="GO" id="GO:0016747">
    <property type="term" value="F:acyltransferase activity, transferring groups other than amino-acyl groups"/>
    <property type="evidence" value="ECO:0007669"/>
    <property type="project" value="InterPro"/>
</dbReference>
<dbReference type="Gene3D" id="3.40.630.30">
    <property type="match status" value="1"/>
</dbReference>
<dbReference type="PROSITE" id="PS51186">
    <property type="entry name" value="GNAT"/>
    <property type="match status" value="1"/>
</dbReference>
<evidence type="ECO:0000313" key="2">
    <source>
        <dbReference type="EMBL" id="SHE89043.1"/>
    </source>
</evidence>
<dbReference type="RefSeq" id="WP_072935446.1">
    <property type="nucleotide sequence ID" value="NZ_FQUG01000005.1"/>
</dbReference>
<dbReference type="Pfam" id="PF00583">
    <property type="entry name" value="Acetyltransf_1"/>
    <property type="match status" value="1"/>
</dbReference>
<dbReference type="SUPFAM" id="SSF55729">
    <property type="entry name" value="Acyl-CoA N-acyltransferases (Nat)"/>
    <property type="match status" value="1"/>
</dbReference>
<dbReference type="InterPro" id="IPR000182">
    <property type="entry name" value="GNAT_dom"/>
</dbReference>
<evidence type="ECO:0000313" key="3">
    <source>
        <dbReference type="Proteomes" id="UP000184404"/>
    </source>
</evidence>
<keyword evidence="3" id="KW-1185">Reference proteome</keyword>
<dbReference type="EMBL" id="FQUG01000005">
    <property type="protein sequence ID" value="SHE89043.1"/>
    <property type="molecule type" value="Genomic_DNA"/>
</dbReference>
<proteinExistence type="predicted"/>
<accession>A0A1M4X6P9</accession>
<dbReference type="CDD" id="cd04301">
    <property type="entry name" value="NAT_SF"/>
    <property type="match status" value="1"/>
</dbReference>